<keyword evidence="2" id="KW-0472">Membrane</keyword>
<gene>
    <name evidence="3" type="ORF">IMC76_08420</name>
</gene>
<dbReference type="OrthoDB" id="5372753at2"/>
<sequence length="291" mass="32409">MLEHFEVVELEQKWKQYKEGSKKFPLVFKFDKVVFLLLTSVAVGAICWLFFRTNNSTDLSNLEKNITSTTIIKKEEIAKVSDNLEVLGNNNIDNNEEIAPVVNLPNRGGLKFNEIGVDVSVDSGGFSINNSYDSTTSGIVDDRQSFTAIPKDEIIDFGKPPTSPKVASNIENKTPARSSSDNRGKIKIQTSNLKTDKSSLESKFYSTGNIMYSLSISENAYSKKNYDEAIKWALISNEVDKNSAQSWILFAKANYKKGNKQDALIALESFNAKRQNPEVQAVINQIKAGTL</sequence>
<keyword evidence="2" id="KW-0812">Transmembrane</keyword>
<evidence type="ECO:0000313" key="3">
    <source>
        <dbReference type="EMBL" id="QOQ87219.1"/>
    </source>
</evidence>
<dbReference type="Gene3D" id="1.25.40.10">
    <property type="entry name" value="Tetratricopeptide repeat domain"/>
    <property type="match status" value="1"/>
</dbReference>
<dbReference type="RefSeq" id="WP_025803580.1">
    <property type="nucleotide sequence ID" value="NZ_CP053842.1"/>
</dbReference>
<feature type="transmembrane region" description="Helical" evidence="2">
    <location>
        <begin position="33"/>
        <end position="51"/>
    </location>
</feature>
<name>A0A7M1LF78_9BACT</name>
<dbReference type="AlphaFoldDB" id="A0A7M1LF78"/>
<feature type="compositionally biased region" description="Polar residues" evidence="1">
    <location>
        <begin position="165"/>
        <end position="181"/>
    </location>
</feature>
<organism evidence="3 4">
    <name type="scientific">Campylobacter corcagiensis</name>
    <dbReference type="NCBI Taxonomy" id="1448857"/>
    <lineage>
        <taxon>Bacteria</taxon>
        <taxon>Pseudomonadati</taxon>
        <taxon>Campylobacterota</taxon>
        <taxon>Epsilonproteobacteria</taxon>
        <taxon>Campylobacterales</taxon>
        <taxon>Campylobacteraceae</taxon>
        <taxon>Campylobacter</taxon>
    </lineage>
</organism>
<dbReference type="Proteomes" id="UP000594749">
    <property type="component" value="Chromosome"/>
</dbReference>
<protein>
    <recommendedName>
        <fullName evidence="5">Transformation system protein</fullName>
    </recommendedName>
</protein>
<evidence type="ECO:0008006" key="5">
    <source>
        <dbReference type="Google" id="ProtNLM"/>
    </source>
</evidence>
<feature type="region of interest" description="Disordered" evidence="1">
    <location>
        <begin position="157"/>
        <end position="184"/>
    </location>
</feature>
<dbReference type="EMBL" id="CP063078">
    <property type="protein sequence ID" value="QOQ87219.1"/>
    <property type="molecule type" value="Genomic_DNA"/>
</dbReference>
<keyword evidence="2" id="KW-1133">Transmembrane helix</keyword>
<evidence type="ECO:0000256" key="1">
    <source>
        <dbReference type="SAM" id="MobiDB-lite"/>
    </source>
</evidence>
<dbReference type="SUPFAM" id="SSF48452">
    <property type="entry name" value="TPR-like"/>
    <property type="match status" value="1"/>
</dbReference>
<evidence type="ECO:0000313" key="4">
    <source>
        <dbReference type="Proteomes" id="UP000594749"/>
    </source>
</evidence>
<reference evidence="3 4" key="1">
    <citation type="submission" date="2020-10" db="EMBL/GenBank/DDBJ databases">
        <title>Campylobacter and Helicobacter PacBio genomes.</title>
        <authorList>
            <person name="Lane C."/>
        </authorList>
    </citation>
    <scope>NUCLEOTIDE SEQUENCE [LARGE SCALE GENOMIC DNA]</scope>
    <source>
        <strain evidence="3 4">2016D-0077</strain>
    </source>
</reference>
<proteinExistence type="predicted"/>
<dbReference type="InterPro" id="IPR011990">
    <property type="entry name" value="TPR-like_helical_dom_sf"/>
</dbReference>
<accession>A0A7M1LF78</accession>
<keyword evidence="4" id="KW-1185">Reference proteome</keyword>
<evidence type="ECO:0000256" key="2">
    <source>
        <dbReference type="SAM" id="Phobius"/>
    </source>
</evidence>